<dbReference type="EMBL" id="CVRL01000015">
    <property type="protein sequence ID" value="CRL10754.1"/>
    <property type="molecule type" value="Genomic_DNA"/>
</dbReference>
<dbReference type="Pfam" id="PF03473">
    <property type="entry name" value="MOSC"/>
    <property type="match status" value="1"/>
</dbReference>
<sequence length="254" mass="27738">MTATVKEMWRHPIKGIGAEPLSEVRLETGGPMPFDRAWAVLTGTSQDTGAWQHCRNFARGCFGPELMAITARTGLAQDGAAQITLSHPRQPDLSLTLGADIAAESDRLIAWLSPLYPSERPQPHSLIKAPEGGMADASFSAVAILSLSSLRALGDVLGQDLNPRRFRGNIWIDDTAAFGEFDWVGQQLQIGETRLEVVDRITRCRATETNPDTGVRDAETLKALRDTWGHTDFGIRAKVLDAGQIRIGDKLELL</sequence>
<evidence type="ECO:0000259" key="1">
    <source>
        <dbReference type="PROSITE" id="PS51340"/>
    </source>
</evidence>
<feature type="domain" description="MOSC" evidence="1">
    <location>
        <begin position="113"/>
        <end position="254"/>
    </location>
</feature>
<dbReference type="PROSITE" id="PS51340">
    <property type="entry name" value="MOSC"/>
    <property type="match status" value="1"/>
</dbReference>
<name>A0A0H5D159_9RHOB</name>
<reference evidence="3" key="1">
    <citation type="submission" date="2015-05" db="EMBL/GenBank/DDBJ databases">
        <authorList>
            <person name="Rodrigo-Torres Lidia"/>
            <person name="Arahal R.David."/>
        </authorList>
    </citation>
    <scope>NUCLEOTIDE SEQUENCE [LARGE SCALE GENOMIC DNA]</scope>
    <source>
        <strain evidence="3">CECT 7321</strain>
    </source>
</reference>
<accession>A0A0H5D159</accession>
<protein>
    <submittedName>
        <fullName evidence="2">Putative Fe-S protein</fullName>
    </submittedName>
</protein>
<dbReference type="InterPro" id="IPR011037">
    <property type="entry name" value="Pyrv_Knase-like_insert_dom_sf"/>
</dbReference>
<proteinExistence type="predicted"/>
<evidence type="ECO:0000313" key="3">
    <source>
        <dbReference type="Proteomes" id="UP000043764"/>
    </source>
</evidence>
<dbReference type="AlphaFoldDB" id="A0A0H5D159"/>
<dbReference type="STRING" id="481446.NIT7645_02056"/>
<dbReference type="PANTHER" id="PTHR36930">
    <property type="entry name" value="METAL-SULFUR CLUSTER BIOSYNTHESIS PROTEINS YUAD-RELATED"/>
    <property type="match status" value="1"/>
</dbReference>
<dbReference type="InterPro" id="IPR005303">
    <property type="entry name" value="MOCOS_middle"/>
</dbReference>
<dbReference type="GO" id="GO:0030151">
    <property type="term" value="F:molybdenum ion binding"/>
    <property type="evidence" value="ECO:0007669"/>
    <property type="project" value="InterPro"/>
</dbReference>
<evidence type="ECO:0000313" key="2">
    <source>
        <dbReference type="EMBL" id="CRL10754.1"/>
    </source>
</evidence>
<organism evidence="2 3">
    <name type="scientific">Phaeobacter italicus</name>
    <dbReference type="NCBI Taxonomy" id="481446"/>
    <lineage>
        <taxon>Bacteria</taxon>
        <taxon>Pseudomonadati</taxon>
        <taxon>Pseudomonadota</taxon>
        <taxon>Alphaproteobacteria</taxon>
        <taxon>Rhodobacterales</taxon>
        <taxon>Roseobacteraceae</taxon>
        <taxon>Phaeobacter</taxon>
    </lineage>
</organism>
<dbReference type="SUPFAM" id="SSF50800">
    <property type="entry name" value="PK beta-barrel domain-like"/>
    <property type="match status" value="1"/>
</dbReference>
<dbReference type="GO" id="GO:0030170">
    <property type="term" value="F:pyridoxal phosphate binding"/>
    <property type="evidence" value="ECO:0007669"/>
    <property type="project" value="InterPro"/>
</dbReference>
<keyword evidence="3" id="KW-1185">Reference proteome</keyword>
<dbReference type="RefSeq" id="WP_050673159.1">
    <property type="nucleotide sequence ID" value="NZ_CVRL01000015.1"/>
</dbReference>
<dbReference type="GO" id="GO:0003824">
    <property type="term" value="F:catalytic activity"/>
    <property type="evidence" value="ECO:0007669"/>
    <property type="project" value="InterPro"/>
</dbReference>
<gene>
    <name evidence="2" type="ORF">NIT7321_01602</name>
</gene>
<dbReference type="PANTHER" id="PTHR36930:SF1">
    <property type="entry name" value="MOSC DOMAIN-CONTAINING PROTEIN"/>
    <property type="match status" value="1"/>
</dbReference>
<dbReference type="Gene3D" id="2.40.33.20">
    <property type="entry name" value="PK beta-barrel domain-like"/>
    <property type="match status" value="1"/>
</dbReference>
<dbReference type="InterPro" id="IPR005302">
    <property type="entry name" value="MoCF_Sase_C"/>
</dbReference>
<dbReference type="Proteomes" id="UP000043764">
    <property type="component" value="Unassembled WGS sequence"/>
</dbReference>
<dbReference type="Pfam" id="PF03476">
    <property type="entry name" value="MOSC_N"/>
    <property type="match status" value="1"/>
</dbReference>
<dbReference type="InterPro" id="IPR052716">
    <property type="entry name" value="MOSC_domain"/>
</dbReference>